<dbReference type="Proteomes" id="UP000798662">
    <property type="component" value="Chromosome 2"/>
</dbReference>
<proteinExistence type="predicted"/>
<sequence>MRGSRGGLGAPAATPNLGPSPAVAGKWTAGSLSGSANRIQKELQELSAAAAASPPGVLPPFMAGPNGADLYAWTATVSGPAGTPYARGLFFLDLRFPGNYPFSPPSVVLRTRVYHPNLAAGRPVASRALSTDGWSAATTVADVLGGIRELLAEPAPHEAVVGSIALQYLTVGSGWGAVWVGAARDGGAGGARAKRGGDWTTLRENEAVGCLWCHLQLPVPTGAAGGGRFWGCVFGGRAGAAGMASASVEIQTTGAKDLRWVGCSGALRAPRATRSAGQIP</sequence>
<protein>
    <submittedName>
        <fullName evidence="1">Uncharacterized protein</fullName>
    </submittedName>
</protein>
<accession>A0ACC3BZT6</accession>
<reference evidence="1" key="1">
    <citation type="submission" date="2019-11" db="EMBL/GenBank/DDBJ databases">
        <title>Nori genome reveals adaptations in red seaweeds to the harsh intertidal environment.</title>
        <authorList>
            <person name="Wang D."/>
            <person name="Mao Y."/>
        </authorList>
    </citation>
    <scope>NUCLEOTIDE SEQUENCE</scope>
    <source>
        <tissue evidence="1">Gametophyte</tissue>
    </source>
</reference>
<evidence type="ECO:0000313" key="2">
    <source>
        <dbReference type="Proteomes" id="UP000798662"/>
    </source>
</evidence>
<evidence type="ECO:0000313" key="1">
    <source>
        <dbReference type="EMBL" id="KAK1863229.1"/>
    </source>
</evidence>
<name>A0ACC3BZT6_PYRYE</name>
<organism evidence="1 2">
    <name type="scientific">Pyropia yezoensis</name>
    <name type="common">Susabi-nori</name>
    <name type="synonym">Porphyra yezoensis</name>
    <dbReference type="NCBI Taxonomy" id="2788"/>
    <lineage>
        <taxon>Eukaryota</taxon>
        <taxon>Rhodophyta</taxon>
        <taxon>Bangiophyceae</taxon>
        <taxon>Bangiales</taxon>
        <taxon>Bangiaceae</taxon>
        <taxon>Pyropia</taxon>
    </lineage>
</organism>
<comment type="caution">
    <text evidence="1">The sequence shown here is derived from an EMBL/GenBank/DDBJ whole genome shotgun (WGS) entry which is preliminary data.</text>
</comment>
<dbReference type="EMBL" id="CM020619">
    <property type="protein sequence ID" value="KAK1863229.1"/>
    <property type="molecule type" value="Genomic_DNA"/>
</dbReference>
<keyword evidence="2" id="KW-1185">Reference proteome</keyword>
<gene>
    <name evidence="1" type="ORF">I4F81_005788</name>
</gene>